<sequence length="278" mass="29542">MANFTAADVKRLRELTGAGMLDCKNALAESDGDFDKAVEALRIKGAKDVGKRAERATAEGLVAAKDGALIELNCETDFVAKNAEFQQLADEIVVAAAASKANDVDALKSAEVSRGSRNGTVEEAVAALSAKIGEKLELRRVAYFDGTVETYLHKRSADLPPAVGVLVEYTGARQSAADAAHAVALQIAALKARYLSRDDVPEDVVASERRIAEETAKAEGKPEQALPKIVEGRLGGFFKDAVLLEQPSVSDNKKTVKALLDEAGVTVTRFVRFEVGQA</sequence>
<evidence type="ECO:0000256" key="4">
    <source>
        <dbReference type="ARBA" id="ARBA00022768"/>
    </source>
</evidence>
<dbReference type="InterPro" id="IPR009060">
    <property type="entry name" value="UBA-like_sf"/>
</dbReference>
<dbReference type="SUPFAM" id="SSF54713">
    <property type="entry name" value="Elongation factor Ts (EF-Ts), dimerisation domain"/>
    <property type="match status" value="1"/>
</dbReference>
<evidence type="ECO:0000256" key="7">
    <source>
        <dbReference type="HAMAP-Rule" id="MF_00050"/>
    </source>
</evidence>
<protein>
    <recommendedName>
        <fullName evidence="2 7">Elongation factor Ts</fullName>
        <shortName evidence="7">EF-Ts</shortName>
    </recommendedName>
</protein>
<dbReference type="InterPro" id="IPR018101">
    <property type="entry name" value="Transl_elong_Ts_CS"/>
</dbReference>
<dbReference type="GO" id="GO:0003746">
    <property type="term" value="F:translation elongation factor activity"/>
    <property type="evidence" value="ECO:0007669"/>
    <property type="project" value="UniProtKB-UniRule"/>
</dbReference>
<dbReference type="Gene3D" id="1.10.286.20">
    <property type="match status" value="1"/>
</dbReference>
<dbReference type="Gene3D" id="1.10.8.10">
    <property type="entry name" value="DNA helicase RuvA subunit, C-terminal domain"/>
    <property type="match status" value="1"/>
</dbReference>
<keyword evidence="12" id="KW-1185">Reference proteome</keyword>
<evidence type="ECO:0000256" key="3">
    <source>
        <dbReference type="ARBA" id="ARBA00022490"/>
    </source>
</evidence>
<dbReference type="PROSITE" id="PS01127">
    <property type="entry name" value="EF_TS_2"/>
    <property type="match status" value="1"/>
</dbReference>
<dbReference type="Pfam" id="PF00889">
    <property type="entry name" value="EF_TS"/>
    <property type="match status" value="1"/>
</dbReference>
<evidence type="ECO:0000256" key="6">
    <source>
        <dbReference type="ARBA" id="ARBA00025453"/>
    </source>
</evidence>
<dbReference type="CDD" id="cd14275">
    <property type="entry name" value="UBA_EF-Ts"/>
    <property type="match status" value="1"/>
</dbReference>
<comment type="subcellular location">
    <subcellularLocation>
        <location evidence="7 9">Cytoplasm</location>
    </subcellularLocation>
</comment>
<evidence type="ECO:0000256" key="9">
    <source>
        <dbReference type="RuleBase" id="RU000643"/>
    </source>
</evidence>
<evidence type="ECO:0000256" key="5">
    <source>
        <dbReference type="ARBA" id="ARBA00022917"/>
    </source>
</evidence>
<dbReference type="Gene3D" id="3.30.479.20">
    <property type="entry name" value="Elongation factor Ts, dimerisation domain"/>
    <property type="match status" value="2"/>
</dbReference>
<name>A0A1E3T7X9_9MYCO</name>
<dbReference type="HAMAP" id="MF_00050">
    <property type="entry name" value="EF_Ts"/>
    <property type="match status" value="1"/>
</dbReference>
<evidence type="ECO:0000313" key="11">
    <source>
        <dbReference type="EMBL" id="ODR10492.1"/>
    </source>
</evidence>
<evidence type="ECO:0000256" key="2">
    <source>
        <dbReference type="ARBA" id="ARBA00016956"/>
    </source>
</evidence>
<dbReference type="STRING" id="243061.AWC25_02220"/>
<dbReference type="SUPFAM" id="SSF46934">
    <property type="entry name" value="UBA-like"/>
    <property type="match status" value="1"/>
</dbReference>
<feature type="region of interest" description="Involved in Mg(2+) ion dislocation from EF-Tu" evidence="7">
    <location>
        <begin position="76"/>
        <end position="79"/>
    </location>
</feature>
<dbReference type="Proteomes" id="UP000094224">
    <property type="component" value="Unassembled WGS sequence"/>
</dbReference>
<gene>
    <name evidence="7" type="primary">tsf</name>
    <name evidence="11" type="ORF">BHQ21_02075</name>
</gene>
<dbReference type="PANTHER" id="PTHR11741:SF0">
    <property type="entry name" value="ELONGATION FACTOR TS, MITOCHONDRIAL"/>
    <property type="match status" value="1"/>
</dbReference>
<comment type="caution">
    <text evidence="11">The sequence shown here is derived from an EMBL/GenBank/DDBJ whole genome shotgun (WGS) entry which is preliminary data.</text>
</comment>
<keyword evidence="3 7" id="KW-0963">Cytoplasm</keyword>
<dbReference type="AlphaFoldDB" id="A0A1E3T7X9"/>
<evidence type="ECO:0000313" key="12">
    <source>
        <dbReference type="Proteomes" id="UP000094224"/>
    </source>
</evidence>
<comment type="function">
    <text evidence="6 7 8">Associates with the EF-Tu.GDP complex and induces the exchange of GDP to GTP. It remains bound to the aminoacyl-tRNA.EF-Tu.GTP complex up to the GTP hydrolysis stage on the ribosome.</text>
</comment>
<proteinExistence type="inferred from homology"/>
<keyword evidence="4 7" id="KW-0251">Elongation factor</keyword>
<dbReference type="NCBIfam" id="TIGR00116">
    <property type="entry name" value="tsf"/>
    <property type="match status" value="1"/>
</dbReference>
<organism evidence="11 12">
    <name type="scientific">Mycobacterium sherrisii</name>
    <dbReference type="NCBI Taxonomy" id="243061"/>
    <lineage>
        <taxon>Bacteria</taxon>
        <taxon>Bacillati</taxon>
        <taxon>Actinomycetota</taxon>
        <taxon>Actinomycetes</taxon>
        <taxon>Mycobacteriales</taxon>
        <taxon>Mycobacteriaceae</taxon>
        <taxon>Mycobacterium</taxon>
        <taxon>Mycobacterium simiae complex</taxon>
    </lineage>
</organism>
<dbReference type="PANTHER" id="PTHR11741">
    <property type="entry name" value="ELONGATION FACTOR TS"/>
    <property type="match status" value="1"/>
</dbReference>
<dbReference type="PROSITE" id="PS01126">
    <property type="entry name" value="EF_TS_1"/>
    <property type="match status" value="1"/>
</dbReference>
<comment type="similarity">
    <text evidence="1 7 8">Belongs to the EF-Ts family.</text>
</comment>
<dbReference type="EMBL" id="MIHC01000002">
    <property type="protein sequence ID" value="ODR10492.1"/>
    <property type="molecule type" value="Genomic_DNA"/>
</dbReference>
<accession>A0A1E3T7X9</accession>
<evidence type="ECO:0000256" key="1">
    <source>
        <dbReference type="ARBA" id="ARBA00005532"/>
    </source>
</evidence>
<dbReference type="InterPro" id="IPR001816">
    <property type="entry name" value="Transl_elong_EFTs/EF1B"/>
</dbReference>
<dbReference type="FunFam" id="1.10.286.20:FF:000001">
    <property type="entry name" value="Elongation factor Ts"/>
    <property type="match status" value="1"/>
</dbReference>
<feature type="domain" description="Translation elongation factor EFTs/EF1B dimerisation" evidence="10">
    <location>
        <begin position="67"/>
        <end position="277"/>
    </location>
</feature>
<reference evidence="12" key="1">
    <citation type="submission" date="2016-09" db="EMBL/GenBank/DDBJ databases">
        <authorList>
            <person name="Greninger A.L."/>
            <person name="Jerome K.R."/>
            <person name="Mcnair B."/>
            <person name="Wallis C."/>
            <person name="Fang F."/>
        </authorList>
    </citation>
    <scope>NUCLEOTIDE SEQUENCE [LARGE SCALE GENOMIC DNA]</scope>
    <source>
        <strain evidence="12">BC1_M4</strain>
    </source>
</reference>
<dbReference type="RefSeq" id="WP_069398654.1">
    <property type="nucleotide sequence ID" value="NZ_MIHC01000002.1"/>
</dbReference>
<evidence type="ECO:0000259" key="10">
    <source>
        <dbReference type="Pfam" id="PF00889"/>
    </source>
</evidence>
<evidence type="ECO:0000256" key="8">
    <source>
        <dbReference type="RuleBase" id="RU000642"/>
    </source>
</evidence>
<keyword evidence="5 7" id="KW-0648">Protein biosynthesis</keyword>
<dbReference type="InterPro" id="IPR036402">
    <property type="entry name" value="EF-Ts_dimer_sf"/>
</dbReference>
<dbReference type="GO" id="GO:0005737">
    <property type="term" value="C:cytoplasm"/>
    <property type="evidence" value="ECO:0007669"/>
    <property type="project" value="UniProtKB-SubCell"/>
</dbReference>
<dbReference type="FunFam" id="1.10.8.10:FF:000001">
    <property type="entry name" value="Elongation factor Ts"/>
    <property type="match status" value="1"/>
</dbReference>
<dbReference type="InterPro" id="IPR014039">
    <property type="entry name" value="Transl_elong_EFTs/EF1B_dimer"/>
</dbReference>